<keyword evidence="2" id="KW-0732">Signal</keyword>
<accession>A0A108UAP8</accession>
<feature type="chain" id="PRO_5007131812" description="Lipoprotein" evidence="2">
    <location>
        <begin position="25"/>
        <end position="158"/>
    </location>
</feature>
<evidence type="ECO:0008006" key="5">
    <source>
        <dbReference type="Google" id="ProtNLM"/>
    </source>
</evidence>
<organism evidence="3 4">
    <name type="scientific">Lysobacter capsici AZ78</name>
    <dbReference type="NCBI Taxonomy" id="1444315"/>
    <lineage>
        <taxon>Bacteria</taxon>
        <taxon>Pseudomonadati</taxon>
        <taxon>Pseudomonadota</taxon>
        <taxon>Gammaproteobacteria</taxon>
        <taxon>Lysobacterales</taxon>
        <taxon>Lysobacteraceae</taxon>
        <taxon>Lysobacter</taxon>
    </lineage>
</organism>
<evidence type="ECO:0000256" key="1">
    <source>
        <dbReference type="SAM" id="MobiDB-lite"/>
    </source>
</evidence>
<comment type="caution">
    <text evidence="3">The sequence shown here is derived from an EMBL/GenBank/DDBJ whole genome shotgun (WGS) entry which is preliminary data.</text>
</comment>
<name>A0A108UAP8_9GAMM</name>
<evidence type="ECO:0000256" key="2">
    <source>
        <dbReference type="SAM" id="SignalP"/>
    </source>
</evidence>
<dbReference type="EMBL" id="JAJA02000001">
    <property type="protein sequence ID" value="KWS05664.1"/>
    <property type="molecule type" value="Genomic_DNA"/>
</dbReference>
<feature type="signal peptide" evidence="2">
    <location>
        <begin position="1"/>
        <end position="24"/>
    </location>
</feature>
<proteinExistence type="predicted"/>
<dbReference type="Proteomes" id="UP000023435">
    <property type="component" value="Unassembled WGS sequence"/>
</dbReference>
<dbReference type="PROSITE" id="PS51257">
    <property type="entry name" value="PROKAR_LIPOPROTEIN"/>
    <property type="match status" value="1"/>
</dbReference>
<feature type="region of interest" description="Disordered" evidence="1">
    <location>
        <begin position="25"/>
        <end position="46"/>
    </location>
</feature>
<sequence length="158" mass="16882">MQRCSRITLLIAAALAAACSPADRPPTANPPAAVKPSAVVKPPTTGNPLRDELAMLTGPNARECGLVALGQDATAAWQCAKAADSQRIAYWFAIEHRGIDSDVWTAALRAANGQRYLLHYDSNYMGGTGLLPRFTRNACTGFTTMIPDSPESLECSYQ</sequence>
<protein>
    <recommendedName>
        <fullName evidence="5">Lipoprotein</fullName>
    </recommendedName>
</protein>
<reference evidence="3 4" key="1">
    <citation type="journal article" date="2014" name="Genome Announc.">
        <title>Draft Genome Sequence of Lysobacter capsici AZ78, a Bacterium Antagonistic to Plant-Pathogenic Oomycetes.</title>
        <authorList>
            <person name="Puopolo G."/>
            <person name="Sonego P."/>
            <person name="Engelen K."/>
            <person name="Pertot I."/>
        </authorList>
    </citation>
    <scope>NUCLEOTIDE SEQUENCE [LARGE SCALE GENOMIC DNA]</scope>
    <source>
        <strain evidence="3 4">AZ78</strain>
    </source>
</reference>
<keyword evidence="4" id="KW-1185">Reference proteome</keyword>
<gene>
    <name evidence="3" type="ORF">AZ78_3216</name>
</gene>
<evidence type="ECO:0000313" key="4">
    <source>
        <dbReference type="Proteomes" id="UP000023435"/>
    </source>
</evidence>
<evidence type="ECO:0000313" key="3">
    <source>
        <dbReference type="EMBL" id="KWS05664.1"/>
    </source>
</evidence>
<dbReference type="AlphaFoldDB" id="A0A108UAP8"/>